<dbReference type="Pfam" id="PF13561">
    <property type="entry name" value="adh_short_C2"/>
    <property type="match status" value="1"/>
</dbReference>
<evidence type="ECO:0000256" key="3">
    <source>
        <dbReference type="ARBA" id="ARBA00023002"/>
    </source>
</evidence>
<evidence type="ECO:0000256" key="2">
    <source>
        <dbReference type="ARBA" id="ARBA00022857"/>
    </source>
</evidence>
<dbReference type="STRING" id="196109.A0A136IMN6"/>
<dbReference type="SUPFAM" id="SSF51735">
    <property type="entry name" value="NAD(P)-binding Rossmann-fold domains"/>
    <property type="match status" value="1"/>
</dbReference>
<dbReference type="FunFam" id="3.40.50.720:FF:000084">
    <property type="entry name" value="Short-chain dehydrogenase reductase"/>
    <property type="match status" value="1"/>
</dbReference>
<evidence type="ECO:0000313" key="5">
    <source>
        <dbReference type="Proteomes" id="UP000070501"/>
    </source>
</evidence>
<dbReference type="InterPro" id="IPR002347">
    <property type="entry name" value="SDR_fam"/>
</dbReference>
<dbReference type="Proteomes" id="UP000070501">
    <property type="component" value="Unassembled WGS sequence"/>
</dbReference>
<dbReference type="InterPro" id="IPR020904">
    <property type="entry name" value="Sc_DH/Rdtase_CS"/>
</dbReference>
<proteinExistence type="inferred from homology"/>
<dbReference type="EMBL" id="KQ964271">
    <property type="protein sequence ID" value="KXJ86078.1"/>
    <property type="molecule type" value="Genomic_DNA"/>
</dbReference>
<dbReference type="PANTHER" id="PTHR24321">
    <property type="entry name" value="DEHYDROGENASES, SHORT CHAIN"/>
    <property type="match status" value="1"/>
</dbReference>
<keyword evidence="2" id="KW-0521">NADP</keyword>
<evidence type="ECO:0000256" key="1">
    <source>
        <dbReference type="ARBA" id="ARBA00006484"/>
    </source>
</evidence>
<dbReference type="InParanoid" id="A0A136IMN6"/>
<evidence type="ECO:0000313" key="4">
    <source>
        <dbReference type="EMBL" id="KXJ86078.1"/>
    </source>
</evidence>
<dbReference type="OrthoDB" id="1669814at2759"/>
<keyword evidence="5" id="KW-1185">Reference proteome</keyword>
<dbReference type="GO" id="GO:0016491">
    <property type="term" value="F:oxidoreductase activity"/>
    <property type="evidence" value="ECO:0007669"/>
    <property type="project" value="UniProtKB-KW"/>
</dbReference>
<dbReference type="PRINTS" id="PR00081">
    <property type="entry name" value="GDHRDH"/>
</dbReference>
<dbReference type="AlphaFoldDB" id="A0A136IMN6"/>
<keyword evidence="3" id="KW-0560">Oxidoreductase</keyword>
<gene>
    <name evidence="4" type="ORF">Micbo1qcDRAFT_219962</name>
</gene>
<name>A0A136IMN6_9PEZI</name>
<sequence>MSLTNKVIAISGGASGIGLGTARILLSRGASVSIADISPSSIAAAQAALTSEFPAAAAANKILAVVCDVGNPASVRDWIAQTVSRFGRLDGAANVAATQGRTGTYDSRIANVEHADWDQIIRVNLTGVMYCVQEQLRAIQQHGEGGSIVNVSSYVAVRAGIGAAAYCAAKAGVLGLTKTVAREMGPEGIRCNAVLPGNIDTPMMDQVLSRGGDFVHDDVAKTPIARMGRPEELGTVIAFLLSDDASYVTGTVQLVDGGLLA</sequence>
<dbReference type="PANTHER" id="PTHR24321:SF8">
    <property type="entry name" value="ESTRADIOL 17-BETA-DEHYDROGENASE 8-RELATED"/>
    <property type="match status" value="1"/>
</dbReference>
<dbReference type="CDD" id="cd05233">
    <property type="entry name" value="SDR_c"/>
    <property type="match status" value="1"/>
</dbReference>
<dbReference type="Gene3D" id="3.40.50.720">
    <property type="entry name" value="NAD(P)-binding Rossmann-like Domain"/>
    <property type="match status" value="1"/>
</dbReference>
<dbReference type="PROSITE" id="PS00061">
    <property type="entry name" value="ADH_SHORT"/>
    <property type="match status" value="1"/>
</dbReference>
<protein>
    <submittedName>
        <fullName evidence="4">Uncharacterized protein</fullName>
    </submittedName>
</protein>
<accession>A0A136IMN6</accession>
<reference evidence="5" key="1">
    <citation type="submission" date="2016-02" db="EMBL/GenBank/DDBJ databases">
        <title>Draft genome sequence of Microdochium bolleyi, a fungal endophyte of beachgrass.</title>
        <authorList>
            <consortium name="DOE Joint Genome Institute"/>
            <person name="David A.S."/>
            <person name="May G."/>
            <person name="Haridas S."/>
            <person name="Lim J."/>
            <person name="Wang M."/>
            <person name="Labutti K."/>
            <person name="Lipzen A."/>
            <person name="Barry K."/>
            <person name="Grigoriev I.V."/>
        </authorList>
    </citation>
    <scope>NUCLEOTIDE SEQUENCE [LARGE SCALE GENOMIC DNA]</scope>
    <source>
        <strain evidence="5">J235TASD1</strain>
    </source>
</reference>
<organism evidence="4 5">
    <name type="scientific">Microdochium bolleyi</name>
    <dbReference type="NCBI Taxonomy" id="196109"/>
    <lineage>
        <taxon>Eukaryota</taxon>
        <taxon>Fungi</taxon>
        <taxon>Dikarya</taxon>
        <taxon>Ascomycota</taxon>
        <taxon>Pezizomycotina</taxon>
        <taxon>Sordariomycetes</taxon>
        <taxon>Xylariomycetidae</taxon>
        <taxon>Xylariales</taxon>
        <taxon>Microdochiaceae</taxon>
        <taxon>Microdochium</taxon>
    </lineage>
</organism>
<dbReference type="InterPro" id="IPR036291">
    <property type="entry name" value="NAD(P)-bd_dom_sf"/>
</dbReference>
<dbReference type="PRINTS" id="PR00080">
    <property type="entry name" value="SDRFAMILY"/>
</dbReference>
<comment type="similarity">
    <text evidence="1">Belongs to the short-chain dehydrogenases/reductases (SDR) family.</text>
</comment>